<evidence type="ECO:0000256" key="1">
    <source>
        <dbReference type="SAM" id="SignalP"/>
    </source>
</evidence>
<dbReference type="Proteomes" id="UP000198697">
    <property type="component" value="Unassembled WGS sequence"/>
</dbReference>
<accession>A0A1I0J8U3</accession>
<organism evidence="3 4">
    <name type="scientific">Hymenobacter actinosclerus</name>
    <dbReference type="NCBI Taxonomy" id="82805"/>
    <lineage>
        <taxon>Bacteria</taxon>
        <taxon>Pseudomonadati</taxon>
        <taxon>Bacteroidota</taxon>
        <taxon>Cytophagia</taxon>
        <taxon>Cytophagales</taxon>
        <taxon>Hymenobacteraceae</taxon>
        <taxon>Hymenobacter</taxon>
    </lineage>
</organism>
<sequence length="200" mass="21205">MKKIFLVLLASAGITSAAHAQGARLGVKAGANLSNIVGKDIEGPTNKFGAHAGFVAELGITDNFAIQPEVLFSMKGAQDEDDSDFRINQSYIDVPVLLKIKADGLFFEVGPQVGLLVGSKIKADKLSIDSKDAFKTLDFGYVAGLGYELSNGPMIGLRYNGGLSDIVKKEDSTGVSIDFDGSKARNSVFQLYVGFMFGGK</sequence>
<feature type="domain" description="Outer membrane protein beta-barrel" evidence="2">
    <location>
        <begin position="21"/>
        <end position="166"/>
    </location>
</feature>
<dbReference type="OrthoDB" id="838174at2"/>
<evidence type="ECO:0000313" key="4">
    <source>
        <dbReference type="Proteomes" id="UP000198697"/>
    </source>
</evidence>
<feature type="chain" id="PRO_5011784015" evidence="1">
    <location>
        <begin position="21"/>
        <end position="200"/>
    </location>
</feature>
<gene>
    <name evidence="3" type="ORF">SAMN04487998_3716</name>
</gene>
<dbReference type="AlphaFoldDB" id="A0A1I0J8U3"/>
<keyword evidence="1" id="KW-0732">Signal</keyword>
<evidence type="ECO:0000259" key="2">
    <source>
        <dbReference type="Pfam" id="PF13568"/>
    </source>
</evidence>
<name>A0A1I0J8U3_9BACT</name>
<evidence type="ECO:0000313" key="3">
    <source>
        <dbReference type="EMBL" id="SEU06264.1"/>
    </source>
</evidence>
<feature type="signal peptide" evidence="1">
    <location>
        <begin position="1"/>
        <end position="20"/>
    </location>
</feature>
<dbReference type="InterPro" id="IPR025665">
    <property type="entry name" value="Beta-barrel_OMP_2"/>
</dbReference>
<dbReference type="RefSeq" id="WP_092774225.1">
    <property type="nucleotide sequence ID" value="NZ_FOHS01000007.1"/>
</dbReference>
<keyword evidence="4" id="KW-1185">Reference proteome</keyword>
<proteinExistence type="predicted"/>
<reference evidence="4" key="1">
    <citation type="submission" date="2016-10" db="EMBL/GenBank/DDBJ databases">
        <authorList>
            <person name="Varghese N."/>
            <person name="Submissions S."/>
        </authorList>
    </citation>
    <scope>NUCLEOTIDE SEQUENCE [LARGE SCALE GENOMIC DNA]</scope>
    <source>
        <strain evidence="4">DSM 15310</strain>
    </source>
</reference>
<dbReference type="STRING" id="82805.SAMN04487998_3716"/>
<protein>
    <submittedName>
        <fullName evidence="3">Outer membrane protein beta-barrel domain-containing protein</fullName>
    </submittedName>
</protein>
<dbReference type="EMBL" id="FOHS01000007">
    <property type="protein sequence ID" value="SEU06264.1"/>
    <property type="molecule type" value="Genomic_DNA"/>
</dbReference>
<dbReference type="Pfam" id="PF13568">
    <property type="entry name" value="OMP_b-brl_2"/>
    <property type="match status" value="1"/>
</dbReference>